<feature type="domain" description="CCHC-type" evidence="4">
    <location>
        <begin position="285"/>
        <end position="300"/>
    </location>
</feature>
<feature type="compositionally biased region" description="Pro residues" evidence="2">
    <location>
        <begin position="953"/>
        <end position="963"/>
    </location>
</feature>
<feature type="compositionally biased region" description="Low complexity" evidence="2">
    <location>
        <begin position="317"/>
        <end position="333"/>
    </location>
</feature>
<keyword evidence="3" id="KW-0472">Membrane</keyword>
<dbReference type="InterPro" id="IPR036875">
    <property type="entry name" value="Znf_CCHC_sf"/>
</dbReference>
<feature type="compositionally biased region" description="Low complexity" evidence="2">
    <location>
        <begin position="915"/>
        <end position="938"/>
    </location>
</feature>
<feature type="compositionally biased region" description="Basic residues" evidence="2">
    <location>
        <begin position="1707"/>
        <end position="1722"/>
    </location>
</feature>
<comment type="caution">
    <text evidence="5">The sequence shown here is derived from an EMBL/GenBank/DDBJ whole genome shotgun (WGS) entry which is preliminary data.</text>
</comment>
<keyword evidence="3" id="KW-1133">Transmembrane helix</keyword>
<feature type="region of interest" description="Disordered" evidence="2">
    <location>
        <begin position="1597"/>
        <end position="1616"/>
    </location>
</feature>
<reference evidence="5" key="1">
    <citation type="submission" date="2023-10" db="EMBL/GenBank/DDBJ databases">
        <authorList>
            <person name="Chen Y."/>
            <person name="Shah S."/>
            <person name="Dougan E. K."/>
            <person name="Thang M."/>
            <person name="Chan C."/>
        </authorList>
    </citation>
    <scope>NUCLEOTIDE SEQUENCE [LARGE SCALE GENOMIC DNA]</scope>
</reference>
<keyword evidence="6" id="KW-1185">Reference proteome</keyword>
<feature type="region of interest" description="Disordered" evidence="2">
    <location>
        <begin position="906"/>
        <end position="990"/>
    </location>
</feature>
<keyword evidence="1" id="KW-0479">Metal-binding</keyword>
<keyword evidence="3" id="KW-0812">Transmembrane</keyword>
<dbReference type="SUPFAM" id="SSF57756">
    <property type="entry name" value="Retrovirus zinc finger-like domains"/>
    <property type="match status" value="1"/>
</dbReference>
<keyword evidence="1" id="KW-0862">Zinc</keyword>
<feature type="transmembrane region" description="Helical" evidence="3">
    <location>
        <begin position="1468"/>
        <end position="1491"/>
    </location>
</feature>
<proteinExistence type="predicted"/>
<dbReference type="PANTHER" id="PTHR11439">
    <property type="entry name" value="GAG-POL-RELATED RETROTRANSPOSON"/>
    <property type="match status" value="1"/>
</dbReference>
<dbReference type="EMBL" id="CAUYUJ010016977">
    <property type="protein sequence ID" value="CAK0870592.1"/>
    <property type="molecule type" value="Genomic_DNA"/>
</dbReference>
<feature type="region of interest" description="Disordered" evidence="2">
    <location>
        <begin position="226"/>
        <end position="278"/>
    </location>
</feature>
<accession>A0ABN9VC11</accession>
<evidence type="ECO:0000313" key="6">
    <source>
        <dbReference type="Proteomes" id="UP001189429"/>
    </source>
</evidence>
<dbReference type="CDD" id="cd09272">
    <property type="entry name" value="RNase_HI_RT_Ty1"/>
    <property type="match status" value="1"/>
</dbReference>
<evidence type="ECO:0000256" key="1">
    <source>
        <dbReference type="PROSITE-ProRule" id="PRU00047"/>
    </source>
</evidence>
<evidence type="ECO:0000313" key="5">
    <source>
        <dbReference type="EMBL" id="CAK0870592.1"/>
    </source>
</evidence>
<feature type="region of interest" description="Disordered" evidence="2">
    <location>
        <begin position="1680"/>
        <end position="1774"/>
    </location>
</feature>
<feature type="compositionally biased region" description="Low complexity" evidence="2">
    <location>
        <begin position="1684"/>
        <end position="1700"/>
    </location>
</feature>
<evidence type="ECO:0000256" key="2">
    <source>
        <dbReference type="SAM" id="MobiDB-lite"/>
    </source>
</evidence>
<dbReference type="InterPro" id="IPR001878">
    <property type="entry name" value="Znf_CCHC"/>
</dbReference>
<feature type="region of interest" description="Disordered" evidence="2">
    <location>
        <begin position="563"/>
        <end position="582"/>
    </location>
</feature>
<dbReference type="PROSITE" id="PS50158">
    <property type="entry name" value="ZF_CCHC"/>
    <property type="match status" value="1"/>
</dbReference>
<evidence type="ECO:0000256" key="3">
    <source>
        <dbReference type="SAM" id="Phobius"/>
    </source>
</evidence>
<sequence length="1774" mass="194208">MAAIDVVDVRTDMRLQRFDGTDERWADWSLRFEAYTALLGMEDLMTEAANRRDPLATDQLGDQARAVSQRLWHLLITWCDGKSLGVVKLSRKNGLEAWRQLKIEYESKSGNRWTAMLRFILNPQDKWAKDRESGIDFFQSLTAWEAIVAEYVDQSGEAVSDNVRVSVLLEHAPEPYREVLRQAPEEVKLTFAAARSHIRGYYNQGRTFTHVPDTGGVVPMQVDAVRVGPHGGKSHGKSGKTGKMDKSGKAGKNVKGCKDSKTKSKNRDGKQGHGKGQSDYFDGECGYCGKWGHKRADCRKKKADEAKKETGNTRAVQGDGSASSSGQQQSEGGVRAASGYYDGVPDGWVVAVSAATSGQVAKVGGSILIDSGSDDHLCRHKFVPEAPVNSATDAPRLFDVQQRPLPTAGLRGVEMTMQEGIKATADFLVADVNDDLLSMGKLLRQGFRFNLSMEDGLYMTKGHRSVQLELERNSLRLPIVSASPAPAAHHCCGAADQQQAATAPVLTAESSVGAMRTRLRELFMPIYGTKLELWERLIVAEAAARRSEAERLHKLAVKEQLGIQHDPVEPKQLPVPKAPSAEEERQHRLTHLPAAPWCEECVRAKAPDAPHSLVRLEDSEQKHPLISYDFGFCKTADEEGDLTKVEDTYATMLVAFSSDTGVVKVIPCASKAASPYAIAGIKSFVQRLETGKCRLRTDTEQATKAIMDGVVSELAGKVTAELTPKHSSQSNPAEAAVKIVEGQTRVLRLDIEKRYDTKVTAAMPIWAWMMRHAGWLHERFSRRAGGQSPHEIATGTPYKGDICNFGETVLYRIARPAHRGLTGGRRLRRGEAQWGKGIWVGRSDESQEHLVMTPRGLDRARTVRRLPEGRQADKELLMTVTGLPWAARTAPERSKRRRAPQQIATELPRAEGPLQPDAPQPQQAGQPEGGAAPAQPQAPQQPPPPAAAAAQQPQPPAPEPPAPRDVAMGAAPSQAARRGVSPAAEVSEGKRARVAAVHALEVGNVDDSPDAFWEEVSDEVEDPTDGMFDVDMQDELDKKLTMEHLQSLLDHGVGEDIAKSKANGMKHITTRWERQWRWKPGFRDELKQHVTFSGGEIHEYGITYEHLKRLRTRYEHGTELQANPKYLDYVVETLNLGGSNTAPTPGVPAHKALMGSTPTLSQQQAGVYRSCVGALMYYVQDRADCQCEVSLLGRMLSGPTVGAFTALKRLVRYLLGTRNAVNWLPRPTEGTNVELVGFGDSDWAGDLQTRRSQSSGKIEIDGVPMHSFSRRQSIVATSSGVAEYYAATAVAEDLLYFKSLLEFMGFTVAATLLTDSSAARGIARREGVGKVRSLEARVLWLQQAIKRKLMDLGTVGTDDNKADLGTKILGHDRFVKLRTLNGIYTDMGQVAESDHQSEEVDFDVGAAARVRSSRTSTSSLGASRSAALAMITAAATLLQGCEGQVADQSSYYYDTEVCSRDGMATSDWTGFLMMVAVWTLIVAAISGYAGFRYASMRDSDWVLVSPEPNEMTEETTHTDKMEDPLPGVPASLVMMRPSQPTRNVSTQSQMTYKWKWAEWRPGRGGGQRRWAVQCDRDEQGVLTHCCAHDMRPLPGDDLHGASLTPGPSERPSPVRRLCSAPVSEGWRPPHGPAVVAAPAAKEWVPQLRPEVSPPAAVPTRCWSSRRVPAAAAGRRFGGSRRTCRCSAAPPRTPATRARGWAPPPARWRPRASLRRRPRRAGRPPRCAGVPPWEPGCSDALSRSPVGFSPSEPSAGGFFPAHVVRKSSEHAPPAR</sequence>
<organism evidence="5 6">
    <name type="scientific">Prorocentrum cordatum</name>
    <dbReference type="NCBI Taxonomy" id="2364126"/>
    <lineage>
        <taxon>Eukaryota</taxon>
        <taxon>Sar</taxon>
        <taxon>Alveolata</taxon>
        <taxon>Dinophyceae</taxon>
        <taxon>Prorocentrales</taxon>
        <taxon>Prorocentraceae</taxon>
        <taxon>Prorocentrum</taxon>
    </lineage>
</organism>
<name>A0ABN9VC11_9DINO</name>
<dbReference type="Proteomes" id="UP001189429">
    <property type="component" value="Unassembled WGS sequence"/>
</dbReference>
<feature type="region of interest" description="Disordered" evidence="2">
    <location>
        <begin position="304"/>
        <end position="337"/>
    </location>
</feature>
<evidence type="ECO:0000259" key="4">
    <source>
        <dbReference type="PROSITE" id="PS50158"/>
    </source>
</evidence>
<dbReference type="PANTHER" id="PTHR11439:SF483">
    <property type="entry name" value="PEPTIDE SYNTHASE GLIP-LIKE, PUTATIVE (AFU_ORTHOLOGUE AFUA_3G12920)-RELATED"/>
    <property type="match status" value="1"/>
</dbReference>
<protein>
    <recommendedName>
        <fullName evidence="4">CCHC-type domain-containing protein</fullName>
    </recommendedName>
</protein>
<feature type="compositionally biased region" description="Basic and acidic residues" evidence="2">
    <location>
        <begin position="256"/>
        <end position="271"/>
    </location>
</feature>
<keyword evidence="1" id="KW-0863">Zinc-finger</keyword>
<gene>
    <name evidence="5" type="ORF">PCOR1329_LOCUS56657</name>
</gene>